<dbReference type="PIRSF" id="PIRSF019853">
    <property type="entry name" value="UCP019853"/>
    <property type="match status" value="1"/>
</dbReference>
<organism evidence="1 2">
    <name type="scientific">Paenibacillus oenotherae</name>
    <dbReference type="NCBI Taxonomy" id="1435645"/>
    <lineage>
        <taxon>Bacteria</taxon>
        <taxon>Bacillati</taxon>
        <taxon>Bacillota</taxon>
        <taxon>Bacilli</taxon>
        <taxon>Bacillales</taxon>
        <taxon>Paenibacillaceae</taxon>
        <taxon>Paenibacillus</taxon>
    </lineage>
</organism>
<dbReference type="RefSeq" id="WP_219872469.1">
    <property type="nucleotide sequence ID" value="NZ_JAHZIJ010000006.1"/>
</dbReference>
<gene>
    <name evidence="1" type="ORF">K0T92_10710</name>
</gene>
<dbReference type="InterPro" id="IPR016767">
    <property type="entry name" value="UCP019853"/>
</dbReference>
<dbReference type="Proteomes" id="UP000812277">
    <property type="component" value="Unassembled WGS sequence"/>
</dbReference>
<proteinExistence type="predicted"/>
<dbReference type="EMBL" id="JAHZIJ010000006">
    <property type="protein sequence ID" value="MBW7475218.1"/>
    <property type="molecule type" value="Genomic_DNA"/>
</dbReference>
<keyword evidence="2" id="KW-1185">Reference proteome</keyword>
<evidence type="ECO:0000313" key="2">
    <source>
        <dbReference type="Proteomes" id="UP000812277"/>
    </source>
</evidence>
<protein>
    <submittedName>
        <fullName evidence="1">Uncharacterized protein</fullName>
    </submittedName>
</protein>
<accession>A0ABS7D5M6</accession>
<sequence length="148" mass="16913">MATSMIKVLTRLSKRGGIPIQYTAKVINMSPIIEEEVTLEINGIQIIAFANECPFELIVGEVYQIELDVTILDEFIIKQVNLEEYNIHQQNKSFAYTLQGKLDIDEGTLEVGSITFEIDSEFLMDYGYLHEQYVQIGVDRLTVDFLNN</sequence>
<name>A0ABS7D5M6_9BACL</name>
<evidence type="ECO:0000313" key="1">
    <source>
        <dbReference type="EMBL" id="MBW7475218.1"/>
    </source>
</evidence>
<reference evidence="1 2" key="1">
    <citation type="submission" date="2021-07" db="EMBL/GenBank/DDBJ databases">
        <title>Paenibacillus radiodurans sp. nov., isolated from the southeastern edge of Tengger Desert.</title>
        <authorList>
            <person name="Zhang G."/>
        </authorList>
    </citation>
    <scope>NUCLEOTIDE SEQUENCE [LARGE SCALE GENOMIC DNA]</scope>
    <source>
        <strain evidence="1 2">DT7-4</strain>
    </source>
</reference>
<comment type="caution">
    <text evidence="1">The sequence shown here is derived from an EMBL/GenBank/DDBJ whole genome shotgun (WGS) entry which is preliminary data.</text>
</comment>